<evidence type="ECO:0000313" key="4">
    <source>
        <dbReference type="Proteomes" id="UP000216867"/>
    </source>
</evidence>
<feature type="compositionally biased region" description="Low complexity" evidence="1">
    <location>
        <begin position="319"/>
        <end position="367"/>
    </location>
</feature>
<accession>A0A269ZDA9</accession>
<evidence type="ECO:0000313" key="3">
    <source>
        <dbReference type="EMBL" id="PAK95774.1"/>
    </source>
</evidence>
<feature type="compositionally biased region" description="Polar residues" evidence="1">
    <location>
        <begin position="142"/>
        <end position="162"/>
    </location>
</feature>
<protein>
    <submittedName>
        <fullName evidence="3">Uncharacterized protein</fullName>
    </submittedName>
</protein>
<feature type="compositionally biased region" description="Gly residues" evidence="1">
    <location>
        <begin position="307"/>
        <end position="318"/>
    </location>
</feature>
<feature type="compositionally biased region" description="Low complexity" evidence="1">
    <location>
        <begin position="40"/>
        <end position="89"/>
    </location>
</feature>
<feature type="compositionally biased region" description="Low complexity" evidence="1">
    <location>
        <begin position="391"/>
        <end position="403"/>
    </location>
</feature>
<feature type="compositionally biased region" description="Acidic residues" evidence="1">
    <location>
        <begin position="91"/>
        <end position="108"/>
    </location>
</feature>
<feature type="compositionally biased region" description="Gly residues" evidence="1">
    <location>
        <begin position="378"/>
        <end position="390"/>
    </location>
</feature>
<dbReference type="Proteomes" id="UP000216867">
    <property type="component" value="Unassembled WGS sequence"/>
</dbReference>
<feature type="region of interest" description="Disordered" evidence="1">
    <location>
        <begin position="40"/>
        <end position="485"/>
    </location>
</feature>
<evidence type="ECO:0000256" key="2">
    <source>
        <dbReference type="SAM" id="Phobius"/>
    </source>
</evidence>
<dbReference type="AlphaFoldDB" id="A0A269ZDA9"/>
<gene>
    <name evidence="3" type="ORF">B8X04_08495</name>
</gene>
<sequence length="529" mass="52202">MTGDPDRRITVPITPREFSRTAAAFGTALALIALPLTVSSPVAASPSPSPTPTAEATADSSATAESEATADFGATADSSSDGTADAGSDPIADDGNADVEGSDNDSSDADGFKGDDACENPEEATGDKPCVAATVPLVATWDGNNKTLRLPTTNSDPTTNMPVSWVGETFSGPRQFRVPTQESPEQESPESGSSDAETDSSDTAAGSGSDSTGDSSGTESPADAGSDGETDDSGNPIDVRAPAVPTEFSLNSDGYVTLPDSKDAYRFSGFTSNPNWKFQVENGTIVVRGTPYTDSGDSADSDSNGSASGGSGSDGGGSSTSADANAPSDSEGGSSGSDSGSGASADSGSRADGSGGSSSRANADASSEGASNPTGNGDDSGGSGQDGAGADGADADGAGTSADGESDEGRTTEAPSTGNGSGPGRNVIPGDTGDEWLPGATGEGPHPDYSDPVPRNPDAPSPDDDTDLITGGDQPAPRGNNQASGSFGESFVSTIVSSWPVLVLAAFGMGAVGFILFLVGRRSRRDETA</sequence>
<feature type="transmembrane region" description="Helical" evidence="2">
    <location>
        <begin position="499"/>
        <end position="519"/>
    </location>
</feature>
<keyword evidence="2" id="KW-0472">Membrane</keyword>
<comment type="caution">
    <text evidence="3">The sequence shown here is derived from an EMBL/GenBank/DDBJ whole genome shotgun (WGS) entry which is preliminary data.</text>
</comment>
<name>A0A269ZDA9_9MICO</name>
<proteinExistence type="predicted"/>
<feature type="compositionally biased region" description="Low complexity" evidence="1">
    <location>
        <begin position="189"/>
        <end position="218"/>
    </location>
</feature>
<dbReference type="EMBL" id="NCWY01000006">
    <property type="protein sequence ID" value="PAK95774.1"/>
    <property type="molecule type" value="Genomic_DNA"/>
</dbReference>
<organism evidence="3 4">
    <name type="scientific">Brevibacterium casei</name>
    <dbReference type="NCBI Taxonomy" id="33889"/>
    <lineage>
        <taxon>Bacteria</taxon>
        <taxon>Bacillati</taxon>
        <taxon>Actinomycetota</taxon>
        <taxon>Actinomycetes</taxon>
        <taxon>Micrococcales</taxon>
        <taxon>Brevibacteriaceae</taxon>
        <taxon>Brevibacterium</taxon>
    </lineage>
</organism>
<keyword evidence="2" id="KW-1133">Transmembrane helix</keyword>
<feature type="compositionally biased region" description="Low complexity" evidence="1">
    <location>
        <begin position="293"/>
        <end position="306"/>
    </location>
</feature>
<reference evidence="3 4" key="1">
    <citation type="submission" date="2017-04" db="EMBL/GenBank/DDBJ databases">
        <title>Kefir bacterial isolates.</title>
        <authorList>
            <person name="Kim Y."/>
            <person name="Blasche S."/>
            <person name="Patil K.R."/>
        </authorList>
    </citation>
    <scope>NUCLEOTIDE SEQUENCE [LARGE SCALE GENOMIC DNA]</scope>
    <source>
        <strain evidence="3 4">OG2</strain>
    </source>
</reference>
<evidence type="ECO:0000256" key="1">
    <source>
        <dbReference type="SAM" id="MobiDB-lite"/>
    </source>
</evidence>
<keyword evidence="2" id="KW-0812">Transmembrane</keyword>